<evidence type="ECO:0000256" key="1">
    <source>
        <dbReference type="SAM" id="MobiDB-lite"/>
    </source>
</evidence>
<protein>
    <submittedName>
        <fullName evidence="3">Uncharacterized protein</fullName>
    </submittedName>
</protein>
<feature type="region of interest" description="Disordered" evidence="1">
    <location>
        <begin position="170"/>
        <end position="197"/>
    </location>
</feature>
<dbReference type="WBParaSite" id="PgR001X_g031_t01">
    <property type="protein sequence ID" value="PgR001X_g031_t01"/>
    <property type="gene ID" value="PgR001X_g031"/>
</dbReference>
<feature type="compositionally biased region" description="Basic and acidic residues" evidence="1">
    <location>
        <begin position="175"/>
        <end position="194"/>
    </location>
</feature>
<proteinExistence type="predicted"/>
<evidence type="ECO:0000313" key="3">
    <source>
        <dbReference type="WBParaSite" id="PgR001X_g031_t01"/>
    </source>
</evidence>
<reference evidence="3" key="1">
    <citation type="submission" date="2022-11" db="UniProtKB">
        <authorList>
            <consortium name="WormBaseParasite"/>
        </authorList>
    </citation>
    <scope>IDENTIFICATION</scope>
</reference>
<feature type="compositionally biased region" description="Polar residues" evidence="1">
    <location>
        <begin position="97"/>
        <end position="109"/>
    </location>
</feature>
<accession>A0A915A498</accession>
<organism evidence="2 3">
    <name type="scientific">Parascaris univalens</name>
    <name type="common">Nematode worm</name>
    <dbReference type="NCBI Taxonomy" id="6257"/>
    <lineage>
        <taxon>Eukaryota</taxon>
        <taxon>Metazoa</taxon>
        <taxon>Ecdysozoa</taxon>
        <taxon>Nematoda</taxon>
        <taxon>Chromadorea</taxon>
        <taxon>Rhabditida</taxon>
        <taxon>Spirurina</taxon>
        <taxon>Ascaridomorpha</taxon>
        <taxon>Ascaridoidea</taxon>
        <taxon>Ascarididae</taxon>
        <taxon>Parascaris</taxon>
    </lineage>
</organism>
<sequence>MDASHDMNLVRCVIKTCCKQPIRSGMDAIHKIVSRKLTDRSQKWHSKRLVAEENCKDSGDIANEEWNVHMSNFNPNFDMPSCDVRCNMDSCGSDSLNVDESMASPSRDSASGDEHPRKLSTGELSGTDVSKYGRERPLQKVSSAMRMKFSLSNPFSNSQKNVAPSCNAGIEETSNCDKERGSSARSDAKKAAKEKLRRKKIDITDVRILGRRLGNENRRLLIDDLDDD</sequence>
<evidence type="ECO:0000313" key="2">
    <source>
        <dbReference type="Proteomes" id="UP000887569"/>
    </source>
</evidence>
<feature type="region of interest" description="Disordered" evidence="1">
    <location>
        <begin position="97"/>
        <end position="134"/>
    </location>
</feature>
<name>A0A915A498_PARUN</name>
<dbReference type="Proteomes" id="UP000887569">
    <property type="component" value="Unplaced"/>
</dbReference>
<keyword evidence="2" id="KW-1185">Reference proteome</keyword>
<dbReference type="AlphaFoldDB" id="A0A915A498"/>